<dbReference type="SUPFAM" id="SSF52799">
    <property type="entry name" value="(Phosphotyrosine protein) phosphatases II"/>
    <property type="match status" value="1"/>
</dbReference>
<dbReference type="NCBIfam" id="TIGR01643">
    <property type="entry name" value="YD_repeat_2x"/>
    <property type="match status" value="1"/>
</dbReference>
<dbReference type="eggNOG" id="COG3209">
    <property type="taxonomic scope" value="Bacteria"/>
</dbReference>
<dbReference type="InterPro" id="IPR041508">
    <property type="entry name" value="TcC-like_repeat"/>
</dbReference>
<dbReference type="Proteomes" id="UP000000815">
    <property type="component" value="Chromosome"/>
</dbReference>
<organism evidence="2 3">
    <name type="scientific">Yersinia pestis</name>
    <dbReference type="NCBI Taxonomy" id="632"/>
    <lineage>
        <taxon>Bacteria</taxon>
        <taxon>Pseudomonadati</taxon>
        <taxon>Pseudomonadota</taxon>
        <taxon>Gammaproteobacteria</taxon>
        <taxon>Enterobacterales</taxon>
        <taxon>Yersiniaceae</taxon>
        <taxon>Yersinia</taxon>
    </lineage>
</organism>
<dbReference type="EMBL" id="AL590842">
    <property type="protein sequence ID" value="CAL22263.1"/>
    <property type="molecule type" value="Genomic_DNA"/>
</dbReference>
<evidence type="ECO:0000256" key="1">
    <source>
        <dbReference type="SAM" id="MobiDB-lite"/>
    </source>
</evidence>
<sequence length="1011" mass="114405">MSVCLFLRFCSLRVRCRRLMCRPGEIIHIMWSALAWRWCAVMLTGSQRYAFCNDRFHNRKITRLRNNFMPNILPTDLCANTPTLAIHDNRGFAIRTLAYNRRDHNETIGELISRNRYNASGQLIASRDPRLEVDNFRYQYSLSGVPLRTDSVDSGSTLQLADSAGRTVLTLDAHHTRRWVEYETGEHSLGRPLSYHEQAKGGLKTVTDRFFYATNSEQDKSGNLNGQCVRHYDSAGLQALINQSIIGVPLQQQRRLLTNPKGPVDWFGEKENWGARLSEQPFVSHSTTDALGQLLTQTDAKGHIQRMAYNRAGQLIGSWLTIKNSAEQVILRSLTYSAAGQKLREESGNGVITEYRYEPQTQRLIGIKTTRPAKKDRPTRLQDLRYDYDPVGNILAIHNDAEATRFYRNQKIVPETTYRYDALYQLIEATGREADTNGIQNSQLPALASLNDSNQFVNYTRSYHYDRAGNLLKIQHTGASQYSTHITVSDSSNHGIQQQEGITARDIRSQFDAAGNQQQLQPGQPLRWNSRNQLQQVEPVPRNDGISDSESYLYDGGGSRVVKTSLHKTHNAIQTRSVIYLAGLELRSQYNGNNLTEDFQVITVGAAGRAQVRVLHWERGQPVDIVNDQLRYSFDNHLGSALIELDSDGDIISQEEYYPFGGTAVLASRNTVEAKYKTVRYSGKERDATGLYYYGYRYYQPWLGRWLSADPAGTIDGLNLYRMVRNNPVGLMDGDGLMTDKLLAKHEANFAKKNISSMAELKSEIEKLGLLPADSKQLFLHLNGGESDDEPSGSSGSSGSSEILENTSPHKIKNFHFISEINLATMPRPYYKDFSSTEDMLESAERLKAYGSIDTLLTLDLTSEDIPEFTSILADKGINYIAEKQYEIIDYFSEDELSSENIDRIVNMIKTIQNNNHKVGIHCAAGNGRSGLIATAMIINKKYTQSRINSFEEKNKLKEIIDKNKNEINVDAITYDAMKLVRKTNPFAGERTTDIKAAREYSRYLYSKQNR</sequence>
<dbReference type="PROSITE" id="PS00383">
    <property type="entry name" value="TYR_PHOSPHATASE_1"/>
    <property type="match status" value="1"/>
</dbReference>
<dbReference type="InterPro" id="IPR016130">
    <property type="entry name" value="Tyr_Pase_AS"/>
</dbReference>
<dbReference type="PROSITE" id="PS50056">
    <property type="entry name" value="TYR_PHOSPHATASE_2"/>
    <property type="match status" value="1"/>
</dbReference>
<feature type="region of interest" description="Disordered" evidence="1">
    <location>
        <begin position="781"/>
        <end position="805"/>
    </location>
</feature>
<protein>
    <submittedName>
        <fullName evidence="2">Insecticidal toxin</fullName>
    </submittedName>
</protein>
<dbReference type="PIR" id="AD0447">
    <property type="entry name" value="AD0447"/>
</dbReference>
<proteinExistence type="predicted"/>
<dbReference type="InterPro" id="IPR029021">
    <property type="entry name" value="Prot-tyrosine_phosphatase-like"/>
</dbReference>
<name>Q0WAX8_YERPE</name>
<dbReference type="InterPro" id="IPR022385">
    <property type="entry name" value="Rhs_assc_core"/>
</dbReference>
<keyword evidence="3" id="KW-1185">Reference proteome</keyword>
<dbReference type="AlphaFoldDB" id="Q0WAX8"/>
<evidence type="ECO:0000313" key="2">
    <source>
        <dbReference type="EMBL" id="CAL22263.1"/>
    </source>
</evidence>
<dbReference type="InterPro" id="IPR000387">
    <property type="entry name" value="Tyr_Pase_dom"/>
</dbReference>
<dbReference type="PaxDb" id="214092-YPO3674"/>
<dbReference type="HOGENOM" id="CLU_010688_1_1_6"/>
<dbReference type="Pfam" id="PF18807">
    <property type="entry name" value="TTc_toxin_rep"/>
    <property type="match status" value="1"/>
</dbReference>
<accession>Q0WAX8</accession>
<reference evidence="2 3" key="1">
    <citation type="journal article" date="2001" name="Nature">
        <title>Genome sequence of Yersinia pestis, the causative agent of plague.</title>
        <authorList>
            <person name="Parkhill J."/>
            <person name="Wren B.W."/>
            <person name="Thomson N.R."/>
            <person name="Titball R.W."/>
            <person name="Holden M.T.G."/>
            <person name="Prentice M.B."/>
            <person name="Sebaihia M."/>
            <person name="James K.D."/>
            <person name="Churcher C."/>
            <person name="Mungall K.L."/>
            <person name="Baker S."/>
            <person name="Basham D."/>
            <person name="Bentley S.D."/>
            <person name="Brooks K."/>
            <person name="Cerdeno-Tarraga A.M."/>
            <person name="Chillingworth T."/>
            <person name="Cronin A."/>
            <person name="Davies R.M."/>
            <person name="Davis P."/>
            <person name="Dougan G."/>
            <person name="Feltwell T."/>
            <person name="Hamlin N."/>
            <person name="Holroyd S."/>
            <person name="Jagels K."/>
            <person name="Leather S."/>
            <person name="Karlyshev A.V."/>
            <person name="Moule S."/>
            <person name="Oyston P.C.F."/>
            <person name="Quail M."/>
            <person name="Rutherford K."/>
            <person name="Simmonds M."/>
            <person name="Skelton J."/>
            <person name="Stevens K."/>
            <person name="Whitehead S."/>
            <person name="Barrell B.G."/>
        </authorList>
    </citation>
    <scope>NUCLEOTIDE SEQUENCE [LARGE SCALE GENOMIC DNA]</scope>
    <source>
        <strain evidence="3">CO-92 / Biovar Orientalis</strain>
    </source>
</reference>
<feature type="compositionally biased region" description="Low complexity" evidence="1">
    <location>
        <begin position="792"/>
        <end position="802"/>
    </location>
</feature>
<evidence type="ECO:0000313" key="3">
    <source>
        <dbReference type="Proteomes" id="UP000000815"/>
    </source>
</evidence>
<dbReference type="PANTHER" id="PTHR32305">
    <property type="match status" value="1"/>
</dbReference>
<dbReference type="STRING" id="214092.YPO3674"/>
<dbReference type="Pfam" id="PF00782">
    <property type="entry name" value="DSPc"/>
    <property type="match status" value="1"/>
</dbReference>
<dbReference type="InterPro" id="IPR006530">
    <property type="entry name" value="YD"/>
</dbReference>
<dbReference type="NCBIfam" id="TIGR03696">
    <property type="entry name" value="Rhs_assc_core"/>
    <property type="match status" value="1"/>
</dbReference>
<gene>
    <name evidence="2" type="ordered locus">YPO3674</name>
</gene>
<dbReference type="InterPro" id="IPR050708">
    <property type="entry name" value="T6SS_VgrG/RHS"/>
</dbReference>
<dbReference type="OrthoDB" id="8596416at2"/>
<accession>A0A3G5KZ62</accession>
<dbReference type="PANTHER" id="PTHR32305:SF15">
    <property type="entry name" value="PROTEIN RHSA-RELATED"/>
    <property type="match status" value="1"/>
</dbReference>
<dbReference type="InterPro" id="IPR000340">
    <property type="entry name" value="Dual-sp_phosphatase_cat-dom"/>
</dbReference>
<dbReference type="Gene3D" id="3.90.190.10">
    <property type="entry name" value="Protein tyrosine phosphatase superfamily"/>
    <property type="match status" value="1"/>
</dbReference>
<dbReference type="PATRIC" id="fig|214092.21.peg.4180"/>
<dbReference type="KEGG" id="ype:YPO3674"/>
<dbReference type="Gene3D" id="2.180.10.10">
    <property type="entry name" value="RHS repeat-associated core"/>
    <property type="match status" value="1"/>
</dbReference>